<evidence type="ECO:0000256" key="8">
    <source>
        <dbReference type="RuleBase" id="RU000394"/>
    </source>
</evidence>
<dbReference type="InterPro" id="IPR001752">
    <property type="entry name" value="Kinesin_motor_dom"/>
</dbReference>
<name>A0AAE0FAK7_9CHLO</name>
<evidence type="ECO:0000256" key="4">
    <source>
        <dbReference type="ARBA" id="ARBA00023054"/>
    </source>
</evidence>
<evidence type="ECO:0000256" key="1">
    <source>
        <dbReference type="ARBA" id="ARBA00022701"/>
    </source>
</evidence>
<dbReference type="EMBL" id="LGRX02021948">
    <property type="protein sequence ID" value="KAK3256137.1"/>
    <property type="molecule type" value="Genomic_DNA"/>
</dbReference>
<comment type="caution">
    <text evidence="11">The sequence shown here is derived from an EMBL/GenBank/DDBJ whole genome shotgun (WGS) entry which is preliminary data.</text>
</comment>
<dbReference type="SUPFAM" id="SSF52540">
    <property type="entry name" value="P-loop containing nucleoside triphosphate hydrolases"/>
    <property type="match status" value="1"/>
</dbReference>
<reference evidence="11 12" key="1">
    <citation type="journal article" date="2015" name="Genome Biol. Evol.">
        <title>Comparative Genomics of a Bacterivorous Green Alga Reveals Evolutionary Causalities and Consequences of Phago-Mixotrophic Mode of Nutrition.</title>
        <authorList>
            <person name="Burns J.A."/>
            <person name="Paasch A."/>
            <person name="Narechania A."/>
            <person name="Kim E."/>
        </authorList>
    </citation>
    <scope>NUCLEOTIDE SEQUENCE [LARGE SCALE GENOMIC DNA]</scope>
    <source>
        <strain evidence="11 12">PLY_AMNH</strain>
    </source>
</reference>
<sequence length="406" mass="44698">PRSALRERSGFQVSSYSVDPYNSPLVPVSTPEQDYPVGRGSAFREDTKAIQVGNVTHGVGISRYSSSVAESTELLLDPLPVALKSEESSTPARASKIFFEPAVPPNESENVKVVIRVRPLNSRENETGGDSCLQVSGTHSLRLLAHPEPQQFTFDHVASNSTTQEALFRVAGRPIVDNCLAGYNSSIFAYGQTGSGKTHTMLGQLPDLAIDSYPEERGIIPRVFEHLFTTIQQAQEESLARDGESAKFVCKCSFLEIYNETITDLLDPSVASLQIREDIKHGVYVENLREESVHQVADTLRLVEQGAANRRVGETRMNRESSRSHSVFTCVLESKQTINGVTNIRHSRLNLVDLAGSERQKTSGARTDAFCLKLAHPFPPSCASHISTTKPTRRTTPLLPEPHWTT</sequence>
<feature type="binding site" evidence="7">
    <location>
        <begin position="191"/>
        <end position="198"/>
    </location>
    <ligand>
        <name>ATP</name>
        <dbReference type="ChEBI" id="CHEBI:30616"/>
    </ligand>
</feature>
<dbReference type="PANTHER" id="PTHR37739">
    <property type="entry name" value="KINESIN-LIKE PROTEIN KIN-12D"/>
    <property type="match status" value="1"/>
</dbReference>
<dbReference type="Gene3D" id="3.40.850.10">
    <property type="entry name" value="Kinesin motor domain"/>
    <property type="match status" value="1"/>
</dbReference>
<evidence type="ECO:0000259" key="10">
    <source>
        <dbReference type="PROSITE" id="PS50067"/>
    </source>
</evidence>
<dbReference type="GO" id="GO:0005874">
    <property type="term" value="C:microtubule"/>
    <property type="evidence" value="ECO:0007669"/>
    <property type="project" value="UniProtKB-KW"/>
</dbReference>
<feature type="domain" description="Kinesin motor" evidence="10">
    <location>
        <begin position="110"/>
        <end position="406"/>
    </location>
</feature>
<evidence type="ECO:0000313" key="12">
    <source>
        <dbReference type="Proteomes" id="UP001190700"/>
    </source>
</evidence>
<evidence type="ECO:0000256" key="2">
    <source>
        <dbReference type="ARBA" id="ARBA00022741"/>
    </source>
</evidence>
<dbReference type="InterPro" id="IPR044986">
    <property type="entry name" value="KIF15/KIN-12"/>
</dbReference>
<dbReference type="InterPro" id="IPR027417">
    <property type="entry name" value="P-loop_NTPase"/>
</dbReference>
<feature type="compositionally biased region" description="Low complexity" evidence="9">
    <location>
        <begin position="388"/>
        <end position="406"/>
    </location>
</feature>
<keyword evidence="3 7" id="KW-0067">ATP-binding</keyword>
<proteinExistence type="inferred from homology"/>
<keyword evidence="4" id="KW-0175">Coiled coil</keyword>
<dbReference type="GO" id="GO:0005524">
    <property type="term" value="F:ATP binding"/>
    <property type="evidence" value="ECO:0007669"/>
    <property type="project" value="UniProtKB-UniRule"/>
</dbReference>
<dbReference type="SMART" id="SM00129">
    <property type="entry name" value="KISc"/>
    <property type="match status" value="1"/>
</dbReference>
<dbReference type="Pfam" id="PF00225">
    <property type="entry name" value="Kinesin"/>
    <property type="match status" value="1"/>
</dbReference>
<dbReference type="PRINTS" id="PR00380">
    <property type="entry name" value="KINESINHEAVY"/>
</dbReference>
<evidence type="ECO:0000256" key="5">
    <source>
        <dbReference type="ARBA" id="ARBA00023175"/>
    </source>
</evidence>
<keyword evidence="2 7" id="KW-0547">Nucleotide-binding</keyword>
<keyword evidence="1 8" id="KW-0493">Microtubule</keyword>
<dbReference type="GO" id="GO:0008017">
    <property type="term" value="F:microtubule binding"/>
    <property type="evidence" value="ECO:0007669"/>
    <property type="project" value="InterPro"/>
</dbReference>
<keyword evidence="12" id="KW-1185">Reference proteome</keyword>
<evidence type="ECO:0000313" key="11">
    <source>
        <dbReference type="EMBL" id="KAK3256137.1"/>
    </source>
</evidence>
<dbReference type="InterPro" id="IPR036961">
    <property type="entry name" value="Kinesin_motor_dom_sf"/>
</dbReference>
<dbReference type="InterPro" id="IPR019821">
    <property type="entry name" value="Kinesin_motor_CS"/>
</dbReference>
<evidence type="ECO:0000256" key="7">
    <source>
        <dbReference type="PROSITE-ProRule" id="PRU00283"/>
    </source>
</evidence>
<organism evidence="11 12">
    <name type="scientific">Cymbomonas tetramitiformis</name>
    <dbReference type="NCBI Taxonomy" id="36881"/>
    <lineage>
        <taxon>Eukaryota</taxon>
        <taxon>Viridiplantae</taxon>
        <taxon>Chlorophyta</taxon>
        <taxon>Pyramimonadophyceae</taxon>
        <taxon>Pyramimonadales</taxon>
        <taxon>Pyramimonadaceae</taxon>
        <taxon>Cymbomonas</taxon>
    </lineage>
</organism>
<dbReference type="PROSITE" id="PS50067">
    <property type="entry name" value="KINESIN_MOTOR_2"/>
    <property type="match status" value="1"/>
</dbReference>
<dbReference type="GO" id="GO:0007018">
    <property type="term" value="P:microtubule-based movement"/>
    <property type="evidence" value="ECO:0007669"/>
    <property type="project" value="InterPro"/>
</dbReference>
<feature type="non-terminal residue" evidence="11">
    <location>
        <position position="1"/>
    </location>
</feature>
<gene>
    <name evidence="11" type="ORF">CYMTET_34709</name>
</gene>
<dbReference type="PROSITE" id="PS00411">
    <property type="entry name" value="KINESIN_MOTOR_1"/>
    <property type="match status" value="1"/>
</dbReference>
<feature type="region of interest" description="Disordered" evidence="9">
    <location>
        <begin position="384"/>
        <end position="406"/>
    </location>
</feature>
<accession>A0AAE0FAK7</accession>
<evidence type="ECO:0000256" key="6">
    <source>
        <dbReference type="ARBA" id="ARBA00034488"/>
    </source>
</evidence>
<evidence type="ECO:0000256" key="9">
    <source>
        <dbReference type="SAM" id="MobiDB-lite"/>
    </source>
</evidence>
<dbReference type="AlphaFoldDB" id="A0AAE0FAK7"/>
<evidence type="ECO:0000256" key="3">
    <source>
        <dbReference type="ARBA" id="ARBA00022840"/>
    </source>
</evidence>
<protein>
    <recommendedName>
        <fullName evidence="8">Kinesin-like protein</fullName>
    </recommendedName>
</protein>
<dbReference type="GO" id="GO:0003777">
    <property type="term" value="F:microtubule motor activity"/>
    <property type="evidence" value="ECO:0007669"/>
    <property type="project" value="InterPro"/>
</dbReference>
<dbReference type="PANTHER" id="PTHR37739:SF8">
    <property type="entry name" value="KINESIN-LIKE PROTEIN KIN-12D"/>
    <property type="match status" value="1"/>
</dbReference>
<comment type="similarity">
    <text evidence="6">Belongs to the TRAFAC class myosin-kinesin ATPase superfamily. Kinesin family. KIN-12 subfamily.</text>
</comment>
<keyword evidence="5 7" id="KW-0505">Motor protein</keyword>
<dbReference type="Proteomes" id="UP001190700">
    <property type="component" value="Unassembled WGS sequence"/>
</dbReference>